<dbReference type="InterPro" id="IPR025898">
    <property type="entry name" value="Tc3_transposase_DNA-bd_dom"/>
</dbReference>
<dbReference type="InterPro" id="IPR009057">
    <property type="entry name" value="Homeodomain-like_sf"/>
</dbReference>
<dbReference type="Proteomes" id="UP000469452">
    <property type="component" value="Unassembled WGS sequence"/>
</dbReference>
<proteinExistence type="predicted"/>
<dbReference type="SUPFAM" id="SSF46689">
    <property type="entry name" value="Homeodomain-like"/>
    <property type="match status" value="1"/>
</dbReference>
<organism evidence="2 3">
    <name type="scientific">Aphanomyces astaci</name>
    <name type="common">Crayfish plague agent</name>
    <dbReference type="NCBI Taxonomy" id="112090"/>
    <lineage>
        <taxon>Eukaryota</taxon>
        <taxon>Sar</taxon>
        <taxon>Stramenopiles</taxon>
        <taxon>Oomycota</taxon>
        <taxon>Saprolegniomycetes</taxon>
        <taxon>Saprolegniales</taxon>
        <taxon>Verrucalvaceae</taxon>
        <taxon>Aphanomyces</taxon>
    </lineage>
</organism>
<feature type="domain" description="Tc3 transposase DNA binding" evidence="1">
    <location>
        <begin position="4"/>
        <end position="51"/>
    </location>
</feature>
<evidence type="ECO:0000313" key="3">
    <source>
        <dbReference type="Proteomes" id="UP000469452"/>
    </source>
</evidence>
<dbReference type="VEuPathDB" id="FungiDB:H257_06381"/>
<dbReference type="AlphaFoldDB" id="A0A6A4Z3V4"/>
<accession>A0A6A4Z3V4</accession>
<dbReference type="PANTHER" id="PTHR23022:SF129">
    <property type="entry name" value="TRANSPOSABLE ELEMENT TC3 TRANSPOSASE"/>
    <property type="match status" value="1"/>
</dbReference>
<comment type="caution">
    <text evidence="2">The sequence shown here is derived from an EMBL/GenBank/DDBJ whole genome shotgun (WGS) entry which is preliminary data.</text>
</comment>
<gene>
    <name evidence="2" type="ORF">AaE_015098</name>
</gene>
<dbReference type="PANTHER" id="PTHR23022">
    <property type="entry name" value="TRANSPOSABLE ELEMENT-RELATED"/>
    <property type="match status" value="1"/>
</dbReference>
<evidence type="ECO:0000313" key="2">
    <source>
        <dbReference type="EMBL" id="KAF0704130.1"/>
    </source>
</evidence>
<evidence type="ECO:0000259" key="1">
    <source>
        <dbReference type="Pfam" id="PF11427"/>
    </source>
</evidence>
<sequence>MSKGPSLTVRERAFIDALRGEGLTVKAIAERLGRSRGVIYSYIRDPVAYGTRSKGSVSKVLNDRLRRRLLNQASKTGCSSRMLKAAIPVDLSVRTYQRILQKCQHLKYVKRKHSPCLLPRHKVARMEYATRNVLKPPKWSRIIWSDEKKFNLDGPDGFQYYWHDLRREKHTYFTRNSGGASVMVWGGFSGRGCTQLAFLEGRQNADAYQDTLGNYLFPFGHQHYGPSFTFMQDGASIHTAASTKAFLA</sequence>
<dbReference type="EMBL" id="VJMI01020508">
    <property type="protein sequence ID" value="KAF0704130.1"/>
    <property type="molecule type" value="Genomic_DNA"/>
</dbReference>
<dbReference type="Gene3D" id="1.10.10.60">
    <property type="entry name" value="Homeodomain-like"/>
    <property type="match status" value="1"/>
</dbReference>
<dbReference type="Pfam" id="PF11427">
    <property type="entry name" value="HTH_Tnp_Tc3_1"/>
    <property type="match status" value="1"/>
</dbReference>
<dbReference type="InterPro" id="IPR036397">
    <property type="entry name" value="RNaseH_sf"/>
</dbReference>
<protein>
    <recommendedName>
        <fullName evidence="1">Tc3 transposase DNA binding domain-containing protein</fullName>
    </recommendedName>
</protein>
<name>A0A6A4Z3V4_APHAT</name>
<dbReference type="InterPro" id="IPR052338">
    <property type="entry name" value="Transposase_5"/>
</dbReference>
<reference evidence="2 3" key="1">
    <citation type="submission" date="2019-06" db="EMBL/GenBank/DDBJ databases">
        <title>Genomics analysis of Aphanomyces spp. identifies a new class of oomycete effector associated with host adaptation.</title>
        <authorList>
            <person name="Gaulin E."/>
        </authorList>
    </citation>
    <scope>NUCLEOTIDE SEQUENCE [LARGE SCALE GENOMIC DNA]</scope>
    <source>
        <strain evidence="2 3">E</strain>
    </source>
</reference>
<dbReference type="Gene3D" id="3.30.420.10">
    <property type="entry name" value="Ribonuclease H-like superfamily/Ribonuclease H"/>
    <property type="match status" value="1"/>
</dbReference>
<dbReference type="GO" id="GO:0003677">
    <property type="term" value="F:DNA binding"/>
    <property type="evidence" value="ECO:0007669"/>
    <property type="project" value="InterPro"/>
</dbReference>